<comment type="caution">
    <text evidence="1">The sequence shown here is derived from an EMBL/GenBank/DDBJ whole genome shotgun (WGS) entry which is preliminary data.</text>
</comment>
<name>A0A5J5CY82_9PERO</name>
<accession>A0A5J5CY82</accession>
<evidence type="ECO:0000313" key="1">
    <source>
        <dbReference type="EMBL" id="KAA8586114.1"/>
    </source>
</evidence>
<reference evidence="1 2" key="1">
    <citation type="submission" date="2019-08" db="EMBL/GenBank/DDBJ databases">
        <title>A chromosome-level genome assembly, high-density linkage maps, and genome scans reveal the genomic architecture of hybrid incompatibilities underlying speciation via character displacement in darters (Percidae: Etheostominae).</title>
        <authorList>
            <person name="Moran R.L."/>
            <person name="Catchen J.M."/>
            <person name="Fuller R.C."/>
        </authorList>
    </citation>
    <scope>NUCLEOTIDE SEQUENCE [LARGE SCALE GENOMIC DNA]</scope>
    <source>
        <strain evidence="1">EspeVRDwgs_2016</strain>
        <tissue evidence="1">Muscle</tissue>
    </source>
</reference>
<sequence>MRKFLKAEEEEGKPTSWIGFFFEEEKKTFDTSFCALPFLKPSGVQGGLGHDAMGSLDPEADLGNYNQSADYTHYGSSGQVGEARADGRAGRLKQRQRLALGESSLVDVVCCRLP</sequence>
<keyword evidence="2" id="KW-1185">Reference proteome</keyword>
<dbReference type="Proteomes" id="UP000327493">
    <property type="component" value="Chromosome 14"/>
</dbReference>
<dbReference type="AlphaFoldDB" id="A0A5J5CY82"/>
<gene>
    <name evidence="1" type="ORF">FQN60_007683</name>
</gene>
<feature type="non-terminal residue" evidence="1">
    <location>
        <position position="114"/>
    </location>
</feature>
<organism evidence="1 2">
    <name type="scientific">Etheostoma spectabile</name>
    <name type="common">orangethroat darter</name>
    <dbReference type="NCBI Taxonomy" id="54343"/>
    <lineage>
        <taxon>Eukaryota</taxon>
        <taxon>Metazoa</taxon>
        <taxon>Chordata</taxon>
        <taxon>Craniata</taxon>
        <taxon>Vertebrata</taxon>
        <taxon>Euteleostomi</taxon>
        <taxon>Actinopterygii</taxon>
        <taxon>Neopterygii</taxon>
        <taxon>Teleostei</taxon>
        <taxon>Neoteleostei</taxon>
        <taxon>Acanthomorphata</taxon>
        <taxon>Eupercaria</taxon>
        <taxon>Perciformes</taxon>
        <taxon>Percoidei</taxon>
        <taxon>Percidae</taxon>
        <taxon>Etheostomatinae</taxon>
        <taxon>Etheostoma</taxon>
    </lineage>
</organism>
<evidence type="ECO:0000313" key="2">
    <source>
        <dbReference type="Proteomes" id="UP000327493"/>
    </source>
</evidence>
<proteinExistence type="predicted"/>
<protein>
    <submittedName>
        <fullName evidence="1">Uncharacterized protein</fullName>
    </submittedName>
</protein>
<dbReference type="EMBL" id="VOFY01000014">
    <property type="protein sequence ID" value="KAA8586114.1"/>
    <property type="molecule type" value="Genomic_DNA"/>
</dbReference>